<evidence type="ECO:0000313" key="5">
    <source>
        <dbReference type="Proteomes" id="UP000249522"/>
    </source>
</evidence>
<dbReference type="AlphaFoldDB" id="A0A2W1LLB0"/>
<dbReference type="Pfam" id="PF16715">
    <property type="entry name" value="CDPS"/>
    <property type="match status" value="1"/>
</dbReference>
<reference evidence="4 5" key="1">
    <citation type="submission" date="2018-06" db="EMBL/GenBank/DDBJ databases">
        <title>Paenibacillus imtechensis sp. nov.</title>
        <authorList>
            <person name="Pinnaka A.K."/>
            <person name="Singh H."/>
            <person name="Kaur M."/>
        </authorList>
    </citation>
    <scope>NUCLEOTIDE SEQUENCE [LARGE SCALE GENOMIC DNA]</scope>
    <source>
        <strain evidence="4 5">SMB1</strain>
    </source>
</reference>
<dbReference type="Gene3D" id="3.40.50.11710">
    <property type="entry name" value="Cyclodipeptide synthase"/>
    <property type="match status" value="1"/>
</dbReference>
<keyword evidence="2" id="KW-0808">Transferase</keyword>
<evidence type="ECO:0000256" key="3">
    <source>
        <dbReference type="ARBA" id="ARBA00030771"/>
    </source>
</evidence>
<gene>
    <name evidence="4" type="ORF">DNH61_14255</name>
</gene>
<dbReference type="InterPro" id="IPR030903">
    <property type="entry name" value="CDPS"/>
</dbReference>
<evidence type="ECO:0000256" key="2">
    <source>
        <dbReference type="ARBA" id="ARBA00022679"/>
    </source>
</evidence>
<dbReference type="NCBIfam" id="TIGR04539">
    <property type="entry name" value="tRNA_cyclodipep"/>
    <property type="match status" value="1"/>
</dbReference>
<dbReference type="RefSeq" id="WP_111147305.1">
    <property type="nucleotide sequence ID" value="NZ_QKRB01000044.1"/>
</dbReference>
<dbReference type="Proteomes" id="UP000249522">
    <property type="component" value="Unassembled WGS sequence"/>
</dbReference>
<dbReference type="EMBL" id="QKRB01000044">
    <property type="protein sequence ID" value="PZD95675.1"/>
    <property type="molecule type" value="Genomic_DNA"/>
</dbReference>
<dbReference type="InterPro" id="IPR038622">
    <property type="entry name" value="CDPS_sf"/>
</dbReference>
<comment type="similarity">
    <text evidence="1">Belongs to the CDPS family.</text>
</comment>
<accession>A0A2W1LLB0</accession>
<dbReference type="OrthoDB" id="2895472at2"/>
<name>A0A2W1LLB0_9BACL</name>
<evidence type="ECO:0000256" key="1">
    <source>
        <dbReference type="ARBA" id="ARBA00006034"/>
    </source>
</evidence>
<sequence>MLLPRVLADNQIFKTQPLSSNCNAILQRRKHILVGISPFNSRFSEAYIYKLIGWAVRSFDAVSVLLAGREAANLLEALGTPRGKADAKVRKEVSRNRRFAQRALSEHGAEPQAIHTFSDFGEQAAYRSLREEVEALFHDQPAFRNACLSMSHTALLGRARGVNQVLEAVHEEMLELAVQYVLAELPLFLGGADILGIEETLLAYHQPWKLGELIAGGAFPLQMRPNQGYLLVSEPHQVLQQV</sequence>
<organism evidence="4 5">
    <name type="scientific">Paenibacillus sambharensis</name>
    <dbReference type="NCBI Taxonomy" id="1803190"/>
    <lineage>
        <taxon>Bacteria</taxon>
        <taxon>Bacillati</taxon>
        <taxon>Bacillota</taxon>
        <taxon>Bacilli</taxon>
        <taxon>Bacillales</taxon>
        <taxon>Paenibacillaceae</taxon>
        <taxon>Paenibacillus</taxon>
    </lineage>
</organism>
<protein>
    <recommendedName>
        <fullName evidence="3">Cyclodipeptide synthase</fullName>
    </recommendedName>
</protein>
<proteinExistence type="inferred from homology"/>
<comment type="caution">
    <text evidence="4">The sequence shown here is derived from an EMBL/GenBank/DDBJ whole genome shotgun (WGS) entry which is preliminary data.</text>
</comment>
<evidence type="ECO:0000313" key="4">
    <source>
        <dbReference type="EMBL" id="PZD95675.1"/>
    </source>
</evidence>
<dbReference type="GO" id="GO:0016755">
    <property type="term" value="F:aminoacyltransferase activity"/>
    <property type="evidence" value="ECO:0007669"/>
    <property type="project" value="InterPro"/>
</dbReference>
<keyword evidence="5" id="KW-1185">Reference proteome</keyword>